<protein>
    <recommendedName>
        <fullName evidence="2">Protein CR006 P-loop domain-containing protein</fullName>
    </recommendedName>
</protein>
<sequence length="726" mass="86008">MIKKIYKIHYKSFCDSDTSNIDLKQINLIWGYNGQGKSSLVQFIKENIEAENRNEIFECKENIKLFVYDELYKRNTLYINEDSNKGFRSFYGGENIREIIKDKKIILDKIKKVEDRINIKTQKIDEQNNRIDTLKTKIAKETREVLEKIDPKKYKTPQSYTKAHIQDESFENSTTLTTQNLATKEKQTIDNAPKAITYFTFDTIKKIEQGKIQLSEMLKQTPQNQAIERFKQDKELENIAKLAIEIKNKNSYYNEKCPLCEQNIATIKLWENLEKHFNKEYESFIERLKKAKEYFDKTNTEINNFKAWLNNNIIQTKLYTKQNDDNIDELRQKYLIASENLQKDIDTITKAINKKSESPNTSDIELNLSENFSDSLSTILSDELKTMIDYHNKEQNNYTQIIENNIAEIKQHFIAKEKETFDKISKERKLLKKHKDRLETIKKRLANKNQELDEQLKKIDESFTILNGDLHEWFFKEIRFEKIGDSHYKTQRLNHKKEWIDCKSGLSEGEKTIISIIYFINFYLSSLENLQECPIVIIDDPITSLDSQNKDKIKNYIFNKVFNQPRGQIFLLSHDKPFIYKMNKSINSNNVAKEKSIFTITKRELTSSIDSIKDFEFKLENEIKEIYKKLQSLLESDNIDYILIKSLARELLEALFAIKYENIDNFTQCYDKILQDYNITKRYAADDIQDMNHNKHSTNNDEIKNKIKFVLEMVDKIIKPDYANSK</sequence>
<dbReference type="InterPro" id="IPR026866">
    <property type="entry name" value="CR006_AAA"/>
</dbReference>
<feature type="domain" description="Protein CR006 P-loop" evidence="2">
    <location>
        <begin position="11"/>
        <end position="701"/>
    </location>
</feature>
<feature type="coiled-coil region" evidence="1">
    <location>
        <begin position="110"/>
        <end position="144"/>
    </location>
</feature>
<dbReference type="EMBL" id="DS990445">
    <property type="protein sequence ID" value="EEQ64202.1"/>
    <property type="molecule type" value="Genomic_DNA"/>
</dbReference>
<proteinExistence type="predicted"/>
<dbReference type="Gene3D" id="3.40.50.300">
    <property type="entry name" value="P-loop containing nucleotide triphosphate hydrolases"/>
    <property type="match status" value="1"/>
</dbReference>
<accession>C5F1P8</accession>
<dbReference type="RefSeq" id="WP_005022920.1">
    <property type="nucleotide sequence ID" value="NZ_DS990445.1"/>
</dbReference>
<dbReference type="SUPFAM" id="SSF52540">
    <property type="entry name" value="P-loop containing nucleoside triphosphate hydrolases"/>
    <property type="match status" value="1"/>
</dbReference>
<feature type="coiled-coil region" evidence="1">
    <location>
        <begin position="424"/>
        <end position="462"/>
    </location>
</feature>
<keyword evidence="1" id="KW-0175">Coiled coil</keyword>
<reference evidence="4" key="1">
    <citation type="journal article" date="2014" name="Genome Announc.">
        <title>Draft genome sequences of six enterohepatic helicobacter species isolated from humans and one from rhesus macaques.</title>
        <authorList>
            <person name="Shen Z."/>
            <person name="Sheh A."/>
            <person name="Young S.K."/>
            <person name="Abouelliel A."/>
            <person name="Ward D.V."/>
            <person name="Earl A.M."/>
            <person name="Fox J.G."/>
        </authorList>
    </citation>
    <scope>NUCLEOTIDE SEQUENCE [LARGE SCALE GENOMIC DNA]</scope>
    <source>
        <strain evidence="4">MIT 98-5489</strain>
    </source>
</reference>
<evidence type="ECO:0000259" key="2">
    <source>
        <dbReference type="Pfam" id="PF13166"/>
    </source>
</evidence>
<keyword evidence="4" id="KW-1185">Reference proteome</keyword>
<dbReference type="InterPro" id="IPR027417">
    <property type="entry name" value="P-loop_NTPase"/>
</dbReference>
<dbReference type="HOGENOM" id="CLU_386712_0_0_7"/>
<evidence type="ECO:0000313" key="3">
    <source>
        <dbReference type="EMBL" id="EEQ64202.1"/>
    </source>
</evidence>
<evidence type="ECO:0000256" key="1">
    <source>
        <dbReference type="SAM" id="Coils"/>
    </source>
</evidence>
<organism evidence="3 4">
    <name type="scientific">Helicobacter pullorum MIT 98-5489</name>
    <dbReference type="NCBI Taxonomy" id="537972"/>
    <lineage>
        <taxon>Bacteria</taxon>
        <taxon>Pseudomonadati</taxon>
        <taxon>Campylobacterota</taxon>
        <taxon>Epsilonproteobacteria</taxon>
        <taxon>Campylobacterales</taxon>
        <taxon>Helicobacteraceae</taxon>
        <taxon>Helicobacter</taxon>
    </lineage>
</organism>
<dbReference type="eggNOG" id="COG4694">
    <property type="taxonomic scope" value="Bacteria"/>
</dbReference>
<gene>
    <name evidence="3" type="ORF">HPMG_01659</name>
</gene>
<name>C5F1P8_9HELI</name>
<dbReference type="Proteomes" id="UP000003953">
    <property type="component" value="Unassembled WGS sequence"/>
</dbReference>
<evidence type="ECO:0000313" key="4">
    <source>
        <dbReference type="Proteomes" id="UP000003953"/>
    </source>
</evidence>
<dbReference type="Pfam" id="PF13166">
    <property type="entry name" value="AAA_13"/>
    <property type="match status" value="1"/>
</dbReference>
<dbReference type="AlphaFoldDB" id="C5F1P8"/>